<gene>
    <name evidence="2" type="ORF">CK203_099699</name>
</gene>
<dbReference type="InterPro" id="IPR052343">
    <property type="entry name" value="Retrotransposon-Effector_Assoc"/>
</dbReference>
<accession>A0A438FB65</accession>
<protein>
    <recommendedName>
        <fullName evidence="1">Reverse transcriptase zinc-binding domain-containing protein</fullName>
    </recommendedName>
</protein>
<dbReference type="PANTHER" id="PTHR46890">
    <property type="entry name" value="NON-LTR RETROLELEMENT REVERSE TRANSCRIPTASE-LIKE PROTEIN-RELATED"/>
    <property type="match status" value="1"/>
</dbReference>
<organism evidence="2 3">
    <name type="scientific">Vitis vinifera</name>
    <name type="common">Grape</name>
    <dbReference type="NCBI Taxonomy" id="29760"/>
    <lineage>
        <taxon>Eukaryota</taxon>
        <taxon>Viridiplantae</taxon>
        <taxon>Streptophyta</taxon>
        <taxon>Embryophyta</taxon>
        <taxon>Tracheophyta</taxon>
        <taxon>Spermatophyta</taxon>
        <taxon>Magnoliopsida</taxon>
        <taxon>eudicotyledons</taxon>
        <taxon>Gunneridae</taxon>
        <taxon>Pentapetalae</taxon>
        <taxon>rosids</taxon>
        <taxon>Vitales</taxon>
        <taxon>Vitaceae</taxon>
        <taxon>Viteae</taxon>
        <taxon>Vitis</taxon>
    </lineage>
</organism>
<feature type="domain" description="Reverse transcriptase zinc-binding" evidence="1">
    <location>
        <begin position="267"/>
        <end position="317"/>
    </location>
</feature>
<dbReference type="PANTHER" id="PTHR46890:SF50">
    <property type="entry name" value="RNA-DIRECTED DNA POLYMERASE, EUKARYOTA, REVERSE TRANSCRIPTASE ZINC-BINDING DOMAIN PROTEIN-RELATED"/>
    <property type="match status" value="1"/>
</dbReference>
<sequence length="366" mass="42281">MWLRVEGFLDKIKEWCSLTILGETQFCASEEAIGFEIRLKEDSLERLGALSEEDRSSQRIVRDEFSHCAILEEISWRQKSRALWLKKGDSNTKFFHRMANARKRGNFISNMTIRGVRLDNEEELKEGIGSYFKSLFEESLLRKPNVECLRSSIRKNAVFRSLNATFLVLIPKKEEANDVQDFRPISLVGSLYKIIAKVLANRLKIVMGKVVLNSQNVFVEGANEAIDSRKRNVGAVVDLWGREGGGGGGWECTLEDPSKIGNWRRSLKDENSPLFLAKEVWGSYAPFRTRFFAWGAVWGKISTVDMLMRRGWSMVNRVVWVFPASMENLLLEWKIKGLGKKRRAVWRLAPICLFWCIWGERNRRTF</sequence>
<dbReference type="AlphaFoldDB" id="A0A438FB65"/>
<evidence type="ECO:0000313" key="3">
    <source>
        <dbReference type="Proteomes" id="UP000288805"/>
    </source>
</evidence>
<name>A0A438FB65_VITVI</name>
<dbReference type="InterPro" id="IPR026960">
    <property type="entry name" value="RVT-Znf"/>
</dbReference>
<comment type="caution">
    <text evidence="2">The sequence shown here is derived from an EMBL/GenBank/DDBJ whole genome shotgun (WGS) entry which is preliminary data.</text>
</comment>
<dbReference type="Proteomes" id="UP000288805">
    <property type="component" value="Unassembled WGS sequence"/>
</dbReference>
<evidence type="ECO:0000313" key="2">
    <source>
        <dbReference type="EMBL" id="RVW57227.1"/>
    </source>
</evidence>
<dbReference type="Pfam" id="PF13966">
    <property type="entry name" value="zf-RVT"/>
    <property type="match status" value="1"/>
</dbReference>
<evidence type="ECO:0000259" key="1">
    <source>
        <dbReference type="Pfam" id="PF13966"/>
    </source>
</evidence>
<dbReference type="EMBL" id="QGNW01001061">
    <property type="protein sequence ID" value="RVW57227.1"/>
    <property type="molecule type" value="Genomic_DNA"/>
</dbReference>
<reference evidence="2 3" key="1">
    <citation type="journal article" date="2018" name="PLoS Genet.">
        <title>Population sequencing reveals clonal diversity and ancestral inbreeding in the grapevine cultivar Chardonnay.</title>
        <authorList>
            <person name="Roach M.J."/>
            <person name="Johnson D.L."/>
            <person name="Bohlmann J."/>
            <person name="van Vuuren H.J."/>
            <person name="Jones S.J."/>
            <person name="Pretorius I.S."/>
            <person name="Schmidt S.A."/>
            <person name="Borneman A.R."/>
        </authorList>
    </citation>
    <scope>NUCLEOTIDE SEQUENCE [LARGE SCALE GENOMIC DNA]</scope>
    <source>
        <strain evidence="3">cv. Chardonnay</strain>
        <tissue evidence="2">Leaf</tissue>
    </source>
</reference>
<proteinExistence type="predicted"/>